<dbReference type="UniPathway" id="UPA00232"/>
<name>A0A0B4C683_9CAUL</name>
<evidence type="ECO:0000256" key="1">
    <source>
        <dbReference type="ARBA" id="ARBA00005020"/>
    </source>
</evidence>
<evidence type="ECO:0000256" key="9">
    <source>
        <dbReference type="SAM" id="Phobius"/>
    </source>
</evidence>
<dbReference type="PANTHER" id="PTHR10566">
    <property type="entry name" value="CHAPERONE-ACTIVITY OF BC1 COMPLEX CABC1 -RELATED"/>
    <property type="match status" value="1"/>
</dbReference>
<evidence type="ECO:0000256" key="6">
    <source>
        <dbReference type="ARBA" id="ARBA00022692"/>
    </source>
</evidence>
<protein>
    <submittedName>
        <fullName evidence="11">2-polyprenylphenol hydroxylase</fullName>
    </submittedName>
</protein>
<dbReference type="InterPro" id="IPR050154">
    <property type="entry name" value="UbiB_kinase"/>
</dbReference>
<proteinExistence type="inferred from homology"/>
<comment type="similarity">
    <text evidence="2">Belongs to the protein kinase superfamily. ADCK protein kinase family.</text>
</comment>
<dbReference type="Proteomes" id="UP000031166">
    <property type="component" value="Unassembled WGS sequence"/>
</dbReference>
<evidence type="ECO:0000256" key="2">
    <source>
        <dbReference type="ARBA" id="ARBA00009670"/>
    </source>
</evidence>
<comment type="pathway">
    <text evidence="1">Cofactor biosynthesis; ubiquinone biosynthesis [regulation].</text>
</comment>
<dbReference type="STRING" id="172043.RM53_12210"/>
<dbReference type="InterPro" id="IPR010232">
    <property type="entry name" value="UbiB"/>
</dbReference>
<evidence type="ECO:0000313" key="12">
    <source>
        <dbReference type="Proteomes" id="UP000031166"/>
    </source>
</evidence>
<dbReference type="SUPFAM" id="SSF56112">
    <property type="entry name" value="Protein kinase-like (PK-like)"/>
    <property type="match status" value="1"/>
</dbReference>
<reference evidence="11 12" key="1">
    <citation type="submission" date="2014-12" db="EMBL/GenBank/DDBJ databases">
        <title>Genome sequencing of Brevundimonas nasdae TPW30.</title>
        <authorList>
            <person name="Tan P.W."/>
            <person name="Chan K.-G."/>
        </authorList>
    </citation>
    <scope>NUCLEOTIDE SEQUENCE [LARGE SCALE GENOMIC DNA]</scope>
    <source>
        <strain evidence="11 12">TPW30</strain>
    </source>
</reference>
<evidence type="ECO:0000256" key="5">
    <source>
        <dbReference type="ARBA" id="ARBA00022688"/>
    </source>
</evidence>
<organism evidence="11 12">
    <name type="scientific">Brevundimonas nasdae</name>
    <dbReference type="NCBI Taxonomy" id="172043"/>
    <lineage>
        <taxon>Bacteria</taxon>
        <taxon>Pseudomonadati</taxon>
        <taxon>Pseudomonadota</taxon>
        <taxon>Alphaproteobacteria</taxon>
        <taxon>Caulobacterales</taxon>
        <taxon>Caulobacteraceae</taxon>
        <taxon>Brevundimonas</taxon>
    </lineage>
</organism>
<dbReference type="GO" id="GO:0006744">
    <property type="term" value="P:ubiquinone biosynthetic process"/>
    <property type="evidence" value="ECO:0007669"/>
    <property type="project" value="UniProtKB-UniPathway"/>
</dbReference>
<evidence type="ECO:0000256" key="8">
    <source>
        <dbReference type="ARBA" id="ARBA00023136"/>
    </source>
</evidence>
<keyword evidence="6 9" id="KW-0812">Transmembrane</keyword>
<dbReference type="RefSeq" id="WP_039247158.1">
    <property type="nucleotide sequence ID" value="NZ_JWSY01000021.1"/>
</dbReference>
<evidence type="ECO:0000313" key="11">
    <source>
        <dbReference type="EMBL" id="KIC56549.1"/>
    </source>
</evidence>
<evidence type="ECO:0000259" key="10">
    <source>
        <dbReference type="Pfam" id="PF03109"/>
    </source>
</evidence>
<dbReference type="Pfam" id="PF03109">
    <property type="entry name" value="ABC1"/>
    <property type="match status" value="1"/>
</dbReference>
<dbReference type="AlphaFoldDB" id="A0A0B4C683"/>
<feature type="domain" description="ABC1 atypical kinase-like" evidence="10">
    <location>
        <begin position="116"/>
        <end position="360"/>
    </location>
</feature>
<accession>A0A0B4C683</accession>
<dbReference type="InterPro" id="IPR004147">
    <property type="entry name" value="ABC1_dom"/>
</dbReference>
<sequence>MGDLTSRIYRTAPPPPATVAVQNPVASFLRLLGWLWVLARHDALIPREVTPLLPAWTRPFARFVQLFSGRAGRQGRPGQRLGKAFEHLGPVAIKLGQVLATRADIFGLEFARDLGRLKDALPAFSLEEARREIEKSLGRPAESLFIDLGPPVAAASLAQAHRATLADGRAVAVKVLRPGVERRVANGLDSMRLAARLVWRLVPMARRLEPSAFVETIANSLDLELDMRLEAAAASEMAEVLAKDGYMSAPAVIWDGVGKRVLTLEWAQGVPMTDPALLDLPGIDTDQLADNVVRAFLVQALDHGVFHADLHEGNLFASAPAHLTAIDFGIVGRLGPAERRYLAEILWGFISRDYDRISRVHFEAGYVPPHHSVETFAQALRAVGEPVIGRAASQVSMGRLLGQLFEITALFDMRLRPELILLQKTMVSVEGVARRLQPDHDLWKAAQPVVERWIRRELGPQAQARDAINEMIAAARAISRLVQEPPRPAAVVIEKSGTPAWVAASVTVAVIAALAALGLSLWPYLT</sequence>
<dbReference type="EMBL" id="JWSY01000021">
    <property type="protein sequence ID" value="KIC56549.1"/>
    <property type="molecule type" value="Genomic_DNA"/>
</dbReference>
<keyword evidence="3" id="KW-1003">Cell membrane</keyword>
<keyword evidence="4" id="KW-0997">Cell inner membrane</keyword>
<keyword evidence="8 9" id="KW-0472">Membrane</keyword>
<dbReference type="PANTHER" id="PTHR10566:SF113">
    <property type="entry name" value="PROTEIN ACTIVITY OF BC1 COMPLEX KINASE 7, CHLOROPLASTIC"/>
    <property type="match status" value="1"/>
</dbReference>
<evidence type="ECO:0000256" key="4">
    <source>
        <dbReference type="ARBA" id="ARBA00022519"/>
    </source>
</evidence>
<keyword evidence="5" id="KW-0831">Ubiquinone biosynthesis</keyword>
<comment type="caution">
    <text evidence="11">The sequence shown here is derived from an EMBL/GenBank/DDBJ whole genome shotgun (WGS) entry which is preliminary data.</text>
</comment>
<evidence type="ECO:0000256" key="3">
    <source>
        <dbReference type="ARBA" id="ARBA00022475"/>
    </source>
</evidence>
<dbReference type="InterPro" id="IPR011009">
    <property type="entry name" value="Kinase-like_dom_sf"/>
</dbReference>
<feature type="transmembrane region" description="Helical" evidence="9">
    <location>
        <begin position="500"/>
        <end position="525"/>
    </location>
</feature>
<keyword evidence="7 9" id="KW-1133">Transmembrane helix</keyword>
<dbReference type="NCBIfam" id="TIGR01982">
    <property type="entry name" value="UbiB"/>
    <property type="match status" value="1"/>
</dbReference>
<gene>
    <name evidence="11" type="ORF">RM53_12210</name>
</gene>
<evidence type="ECO:0000256" key="7">
    <source>
        <dbReference type="ARBA" id="ARBA00022989"/>
    </source>
</evidence>